<dbReference type="PROSITE" id="PS00092">
    <property type="entry name" value="N6_MTASE"/>
    <property type="match status" value="1"/>
</dbReference>
<feature type="region of interest" description="Disordered" evidence="5">
    <location>
        <begin position="311"/>
        <end position="334"/>
    </location>
</feature>
<dbReference type="PANTHER" id="PTHR12829:SF7">
    <property type="entry name" value="N6-ADENOSINE-METHYLTRANSFERASE CATALYTIC SUBUNIT"/>
    <property type="match status" value="1"/>
</dbReference>
<feature type="compositionally biased region" description="Polar residues" evidence="5">
    <location>
        <begin position="440"/>
        <end position="449"/>
    </location>
</feature>
<dbReference type="InterPro" id="IPR029063">
    <property type="entry name" value="SAM-dependent_MTases_sf"/>
</dbReference>
<protein>
    <submittedName>
        <fullName evidence="6">Uncharacterized protein</fullName>
    </submittedName>
</protein>
<reference evidence="6 7" key="1">
    <citation type="journal article" date="2006" name="Appl. Environ. Microbiol.">
        <title>Genome sequence of the chemolithoautotrophic nitrite-oxidizing bacterium Nitrobacter winogradskyi Nb-255.</title>
        <authorList>
            <person name="Starkenburg S.R."/>
            <person name="Chain P.S."/>
            <person name="Sayavedra-Soto L.A."/>
            <person name="Hauser L."/>
            <person name="Land M.L."/>
            <person name="Larimer F.W."/>
            <person name="Malfatti S.A."/>
            <person name="Klotz M.G."/>
            <person name="Bottomley P.J."/>
            <person name="Arp D.J."/>
            <person name="Hickey W.J."/>
        </authorList>
    </citation>
    <scope>NUCLEOTIDE SEQUENCE [LARGE SCALE GENOMIC DNA]</scope>
    <source>
        <strain evidence="7">ATCC 25391 / DSM 10237 / CIP 104748 / NCIMB 11846 / Nb-255</strain>
    </source>
</reference>
<feature type="region of interest" description="Disordered" evidence="5">
    <location>
        <begin position="430"/>
        <end position="458"/>
    </location>
</feature>
<proteinExistence type="inferred from homology"/>
<keyword evidence="1" id="KW-0489">Methyltransferase</keyword>
<organism evidence="6 7">
    <name type="scientific">Nitrobacter winogradskyi (strain ATCC 25391 / DSM 10237 / CIP 104748 / NCIMB 11846 / Nb-255)</name>
    <dbReference type="NCBI Taxonomy" id="323098"/>
    <lineage>
        <taxon>Bacteria</taxon>
        <taxon>Pseudomonadati</taxon>
        <taxon>Pseudomonadota</taxon>
        <taxon>Alphaproteobacteria</taxon>
        <taxon>Hyphomicrobiales</taxon>
        <taxon>Nitrobacteraceae</taxon>
        <taxon>Nitrobacter</taxon>
    </lineage>
</organism>
<dbReference type="InterPro" id="IPR007757">
    <property type="entry name" value="MT-A70-like"/>
</dbReference>
<evidence type="ECO:0000313" key="7">
    <source>
        <dbReference type="Proteomes" id="UP000002531"/>
    </source>
</evidence>
<dbReference type="PROSITE" id="PS51143">
    <property type="entry name" value="MT_A70"/>
    <property type="match status" value="1"/>
</dbReference>
<keyword evidence="3" id="KW-0949">S-adenosyl-L-methionine</keyword>
<name>Q3SSC6_NITWN</name>
<dbReference type="RefSeq" id="WP_011314821.1">
    <property type="nucleotide sequence ID" value="NC_007406.1"/>
</dbReference>
<evidence type="ECO:0000256" key="3">
    <source>
        <dbReference type="ARBA" id="ARBA00022691"/>
    </source>
</evidence>
<accession>Q3SSC6</accession>
<keyword evidence="2" id="KW-0808">Transferase</keyword>
<dbReference type="SUPFAM" id="SSF53335">
    <property type="entry name" value="S-adenosyl-L-methionine-dependent methyltransferases"/>
    <property type="match status" value="1"/>
</dbReference>
<dbReference type="Proteomes" id="UP000002531">
    <property type="component" value="Chromosome"/>
</dbReference>
<evidence type="ECO:0000256" key="1">
    <source>
        <dbReference type="ARBA" id="ARBA00022603"/>
    </source>
</evidence>
<dbReference type="InterPro" id="IPR002052">
    <property type="entry name" value="DNA_methylase_N6_adenine_CS"/>
</dbReference>
<dbReference type="Pfam" id="PF05063">
    <property type="entry name" value="MT-A70"/>
    <property type="match status" value="1"/>
</dbReference>
<dbReference type="eggNOG" id="COG4725">
    <property type="taxonomic scope" value="Bacteria"/>
</dbReference>
<keyword evidence="7" id="KW-1185">Reference proteome</keyword>
<dbReference type="KEGG" id="nwi:Nwi_1554"/>
<dbReference type="GO" id="GO:0003676">
    <property type="term" value="F:nucleic acid binding"/>
    <property type="evidence" value="ECO:0007669"/>
    <property type="project" value="InterPro"/>
</dbReference>
<dbReference type="EMBL" id="CP000115">
    <property type="protein sequence ID" value="ABA04815.1"/>
    <property type="molecule type" value="Genomic_DNA"/>
</dbReference>
<feature type="region of interest" description="Disordered" evidence="5">
    <location>
        <begin position="367"/>
        <end position="401"/>
    </location>
</feature>
<dbReference type="OrthoDB" id="9800596at2"/>
<dbReference type="AlphaFoldDB" id="Q3SSC6"/>
<feature type="compositionally biased region" description="Polar residues" evidence="5">
    <location>
        <begin position="373"/>
        <end position="382"/>
    </location>
</feature>
<evidence type="ECO:0000256" key="4">
    <source>
        <dbReference type="PROSITE-ProRule" id="PRU00489"/>
    </source>
</evidence>
<comment type="similarity">
    <text evidence="4">Belongs to the MT-A70-like family.</text>
</comment>
<dbReference type="GO" id="GO:0032259">
    <property type="term" value="P:methylation"/>
    <property type="evidence" value="ECO:0007669"/>
    <property type="project" value="UniProtKB-KW"/>
</dbReference>
<sequence>MTELVKYEEARRLLAEAVAVDEVKLIRDQAVALAAYARQAKDREIEVAAAQIRFRAEQRLGEMIIAQKETVGLAKGGQPYRNPTCSDKEQVGTPVPTLEQAGIDRKLSSRAQRMARLPEDKFEELLERHADEVRSGVRVTMDLLKVGEEADGRERRRALQQALSDETARLPTGRRFPVIYADPPWHRKQGVTGRSYENHYPTMTWDDICALPVKDLLLPDAWVFLWIPRAHMFALHAVDMEFATDDGCVITRKVQLPLAWAVARAWGCDSYSTAFVWTKTDEEHPEDQGGGVITFDQDEILLLFKRGRGLPKPDTKEKFGSNHRERSKPLGHSRKPEFYREMIATMCGGLPVMELFARVDAEHPLPPKWEGWGNQTSPSSGDNEIAETVAPGSTADESTAGNATMLPVAAPTLSADDGLDLPACLRRTKSEVPSGASDGGSENTSNLSVSGDADREQQRDTLGVTAGRDRQPTSPMSELVEWKVLGAIDANVSISGPIDGLIESGLVDFDFDKLLFLTDEGKERFAVLEQKFNPAPESDSFVGSADAVDEIADEVVGIADAVDVGEPEMAGASAGPLPSTPDSGPDEFTILKAFANSATRDRFNIIGPVASDYIARGLVFKYDTITDWGLTAAGYDRLDELKRERAGLAPKVLTPPAVSDLSDDEQEMREVLAAIAGAYRSDLSATRRATYERDLIGLGFLSVIDDCGGLAVTEAGHAWLRETEAGSAPPPLTQPEPLTPVQINMFGAVR</sequence>
<dbReference type="STRING" id="323098.Nwi_1554"/>
<gene>
    <name evidence="6" type="ordered locus">Nwi_1554</name>
</gene>
<dbReference type="HOGENOM" id="CLU_370820_0_0_5"/>
<evidence type="ECO:0000256" key="5">
    <source>
        <dbReference type="SAM" id="MobiDB-lite"/>
    </source>
</evidence>
<evidence type="ECO:0000256" key="2">
    <source>
        <dbReference type="ARBA" id="ARBA00022679"/>
    </source>
</evidence>
<dbReference type="GO" id="GO:0008168">
    <property type="term" value="F:methyltransferase activity"/>
    <property type="evidence" value="ECO:0007669"/>
    <property type="project" value="UniProtKB-KW"/>
</dbReference>
<dbReference type="PANTHER" id="PTHR12829">
    <property type="entry name" value="N6-ADENOSINE-METHYLTRANSFERASE"/>
    <property type="match status" value="1"/>
</dbReference>
<evidence type="ECO:0000313" key="6">
    <source>
        <dbReference type="EMBL" id="ABA04815.1"/>
    </source>
</evidence>